<accession>A0A5P9QB42</accession>
<keyword evidence="1" id="KW-0805">Transcription regulation</keyword>
<evidence type="ECO:0000256" key="2">
    <source>
        <dbReference type="ARBA" id="ARBA00023125"/>
    </source>
</evidence>
<feature type="domain" description="HTH lacI-type" evidence="4">
    <location>
        <begin position="12"/>
        <end position="67"/>
    </location>
</feature>
<protein>
    <submittedName>
        <fullName evidence="6">HTH-type transcriptional regulator MalR</fullName>
    </submittedName>
</protein>
<evidence type="ECO:0000313" key="6">
    <source>
        <dbReference type="EMBL" id="QFU98663.1"/>
    </source>
</evidence>
<sequence>MRRPTTLVPVRTRLADLAQLAGVSTATVSRVLNGKANVSRETRQAVLSALDQLGYERPERLKHRSAGLIGLVVPELVNPVFPAFAQVIEDHLADAGYTPVLCTQSPGGTTEDEYVEILMEHGVDGIVFVSGLHADTQAGRDRYVRLRERGMPIVLVGGYADGIDAPFVSADDTQAAELAVRHLVSLGHRRIGLAAGPTRFVPTQRKQDGFVRALVQHGLAADEAEARTHVVNTLFTLEGGQAAADELLASGHTAVVCASDLMALGVTRAVRARGHSVPADMSVVGYDDSPLIAFTDPPLTTVRQPVAAMGRAAVAALLTEISGDRAPRSELLFQPELVVRESTGSAPVAAPVG</sequence>
<dbReference type="InterPro" id="IPR046335">
    <property type="entry name" value="LacI/GalR-like_sensor"/>
</dbReference>
<dbReference type="PROSITE" id="PS50932">
    <property type="entry name" value="HTH_LACI_2"/>
    <property type="match status" value="1"/>
</dbReference>
<feature type="domain" description="HTH cro/C1-type" evidence="5">
    <location>
        <begin position="14"/>
        <end position="42"/>
    </location>
</feature>
<dbReference type="SUPFAM" id="SSF53822">
    <property type="entry name" value="Periplasmic binding protein-like I"/>
    <property type="match status" value="1"/>
</dbReference>
<dbReference type="SUPFAM" id="SSF47413">
    <property type="entry name" value="lambda repressor-like DNA-binding domains"/>
    <property type="match status" value="1"/>
</dbReference>
<keyword evidence="2" id="KW-0238">DNA-binding</keyword>
<dbReference type="Pfam" id="PF00356">
    <property type="entry name" value="LacI"/>
    <property type="match status" value="1"/>
</dbReference>
<dbReference type="PROSITE" id="PS00356">
    <property type="entry name" value="HTH_LACI_1"/>
    <property type="match status" value="1"/>
</dbReference>
<dbReference type="InterPro" id="IPR001387">
    <property type="entry name" value="Cro/C1-type_HTH"/>
</dbReference>
<dbReference type="InterPro" id="IPR000843">
    <property type="entry name" value="HTH_LacI"/>
</dbReference>
<keyword evidence="7" id="KW-1185">Reference proteome</keyword>
<organism evidence="6 7">
    <name type="scientific">Luteimicrobium xylanilyticum</name>
    <dbReference type="NCBI Taxonomy" id="1133546"/>
    <lineage>
        <taxon>Bacteria</taxon>
        <taxon>Bacillati</taxon>
        <taxon>Actinomycetota</taxon>
        <taxon>Actinomycetes</taxon>
        <taxon>Micrococcales</taxon>
        <taxon>Luteimicrobium</taxon>
    </lineage>
</organism>
<dbReference type="KEGG" id="lxl:KDY119_02182"/>
<evidence type="ECO:0000256" key="3">
    <source>
        <dbReference type="ARBA" id="ARBA00023163"/>
    </source>
</evidence>
<dbReference type="Proteomes" id="UP000326702">
    <property type="component" value="Chromosome"/>
</dbReference>
<evidence type="ECO:0000259" key="5">
    <source>
        <dbReference type="PROSITE" id="PS50943"/>
    </source>
</evidence>
<dbReference type="InterPro" id="IPR028082">
    <property type="entry name" value="Peripla_BP_I"/>
</dbReference>
<dbReference type="CDD" id="cd06292">
    <property type="entry name" value="PBP1_AglR_RafR-like"/>
    <property type="match status" value="1"/>
</dbReference>
<dbReference type="AlphaFoldDB" id="A0A5P9QB42"/>
<dbReference type="EMBL" id="CP045529">
    <property type="protein sequence ID" value="QFU98663.1"/>
    <property type="molecule type" value="Genomic_DNA"/>
</dbReference>
<dbReference type="PANTHER" id="PTHR30146:SF153">
    <property type="entry name" value="LACTOSE OPERON REPRESSOR"/>
    <property type="match status" value="1"/>
</dbReference>
<dbReference type="Gene3D" id="1.10.260.40">
    <property type="entry name" value="lambda repressor-like DNA-binding domains"/>
    <property type="match status" value="1"/>
</dbReference>
<dbReference type="GO" id="GO:0000976">
    <property type="term" value="F:transcription cis-regulatory region binding"/>
    <property type="evidence" value="ECO:0007669"/>
    <property type="project" value="TreeGrafter"/>
</dbReference>
<dbReference type="PRINTS" id="PR00036">
    <property type="entry name" value="HTHLACI"/>
</dbReference>
<dbReference type="GO" id="GO:0003700">
    <property type="term" value="F:DNA-binding transcription factor activity"/>
    <property type="evidence" value="ECO:0007669"/>
    <property type="project" value="TreeGrafter"/>
</dbReference>
<name>A0A5P9QB42_9MICO</name>
<evidence type="ECO:0000259" key="4">
    <source>
        <dbReference type="PROSITE" id="PS50932"/>
    </source>
</evidence>
<dbReference type="PANTHER" id="PTHR30146">
    <property type="entry name" value="LACI-RELATED TRANSCRIPTIONAL REPRESSOR"/>
    <property type="match status" value="1"/>
</dbReference>
<evidence type="ECO:0000313" key="7">
    <source>
        <dbReference type="Proteomes" id="UP000326702"/>
    </source>
</evidence>
<keyword evidence="3" id="KW-0804">Transcription</keyword>
<dbReference type="InterPro" id="IPR010982">
    <property type="entry name" value="Lambda_DNA-bd_dom_sf"/>
</dbReference>
<gene>
    <name evidence="6" type="ORF">KDY119_02182</name>
</gene>
<reference evidence="6 7" key="1">
    <citation type="submission" date="2019-10" db="EMBL/GenBank/DDBJ databases">
        <title>Genome sequence of Luteimicrobium xylanilyticum HY-24.</title>
        <authorList>
            <person name="Kim D.Y."/>
            <person name="Park H.-Y."/>
        </authorList>
    </citation>
    <scope>NUCLEOTIDE SEQUENCE [LARGE SCALE GENOMIC DNA]</scope>
    <source>
        <strain evidence="6 7">HY-24</strain>
    </source>
</reference>
<dbReference type="Pfam" id="PF13377">
    <property type="entry name" value="Peripla_BP_3"/>
    <property type="match status" value="1"/>
</dbReference>
<dbReference type="CDD" id="cd01392">
    <property type="entry name" value="HTH_LacI"/>
    <property type="match status" value="1"/>
</dbReference>
<dbReference type="SMART" id="SM00354">
    <property type="entry name" value="HTH_LACI"/>
    <property type="match status" value="1"/>
</dbReference>
<dbReference type="PROSITE" id="PS50943">
    <property type="entry name" value="HTH_CROC1"/>
    <property type="match status" value="1"/>
</dbReference>
<evidence type="ECO:0000256" key="1">
    <source>
        <dbReference type="ARBA" id="ARBA00023015"/>
    </source>
</evidence>
<proteinExistence type="predicted"/>
<dbReference type="Gene3D" id="3.40.50.2300">
    <property type="match status" value="2"/>
</dbReference>